<sequence>MASATTTTDHDAIRTWTEQRNGHPAKVDTGGTGGILRIDFGEPEEELTAIEWSEFFEIFEDSQLAFLHQDRTEDAASAASTSSWSATRRACGAGRNILALRRFGTDLVTLSRGKETPMSSKMPPVPPENRSPKGTGEDPAPKADDTKAAAQGAPDPDQQGQQGNSRINTTHQGYQQDR</sequence>
<name>A0A1E3H195_9HYPH</name>
<dbReference type="EMBL" id="MCRJ01000062">
    <property type="protein sequence ID" value="ODN70099.1"/>
    <property type="molecule type" value="Genomic_DNA"/>
</dbReference>
<feature type="compositionally biased region" description="Basic and acidic residues" evidence="1">
    <location>
        <begin position="135"/>
        <end position="147"/>
    </location>
</feature>
<accession>A0A1E3H195</accession>
<dbReference type="AlphaFoldDB" id="A0A1E3H195"/>
<evidence type="ECO:0000313" key="2">
    <source>
        <dbReference type="EMBL" id="ODN70099.1"/>
    </source>
</evidence>
<proteinExistence type="predicted"/>
<reference evidence="2 3" key="1">
    <citation type="submission" date="2016-07" db="EMBL/GenBank/DDBJ databases">
        <title>Draft Genome Sequence of Methylobrevis pamukkalensis PK2.</title>
        <authorList>
            <person name="Vasilenko O.V."/>
            <person name="Doronina N.V."/>
            <person name="Shmareva M.N."/>
            <person name="Tarlachkov S.V."/>
            <person name="Mustakhimov I."/>
            <person name="Trotsenko Y.A."/>
        </authorList>
    </citation>
    <scope>NUCLEOTIDE SEQUENCE [LARGE SCALE GENOMIC DNA]</scope>
    <source>
        <strain evidence="2 3">PK2</strain>
    </source>
</reference>
<dbReference type="Proteomes" id="UP000094622">
    <property type="component" value="Unassembled WGS sequence"/>
</dbReference>
<feature type="compositionally biased region" description="Polar residues" evidence="1">
    <location>
        <begin position="164"/>
        <end position="178"/>
    </location>
</feature>
<organism evidence="2 3">
    <name type="scientific">Methylobrevis pamukkalensis</name>
    <dbReference type="NCBI Taxonomy" id="1439726"/>
    <lineage>
        <taxon>Bacteria</taxon>
        <taxon>Pseudomonadati</taxon>
        <taxon>Pseudomonadota</taxon>
        <taxon>Alphaproteobacteria</taxon>
        <taxon>Hyphomicrobiales</taxon>
        <taxon>Pleomorphomonadaceae</taxon>
        <taxon>Methylobrevis</taxon>
    </lineage>
</organism>
<evidence type="ECO:0000313" key="3">
    <source>
        <dbReference type="Proteomes" id="UP000094622"/>
    </source>
</evidence>
<evidence type="ECO:0000256" key="1">
    <source>
        <dbReference type="SAM" id="MobiDB-lite"/>
    </source>
</evidence>
<feature type="region of interest" description="Disordered" evidence="1">
    <location>
        <begin position="109"/>
        <end position="178"/>
    </location>
</feature>
<protein>
    <submittedName>
        <fullName evidence="2">Uncharacterized protein</fullName>
    </submittedName>
</protein>
<comment type="caution">
    <text evidence="2">The sequence shown here is derived from an EMBL/GenBank/DDBJ whole genome shotgun (WGS) entry which is preliminary data.</text>
</comment>
<dbReference type="PATRIC" id="fig|1439726.3.peg.2714"/>
<keyword evidence="3" id="KW-1185">Reference proteome</keyword>
<feature type="compositionally biased region" description="Low complexity" evidence="1">
    <location>
        <begin position="148"/>
        <end position="163"/>
    </location>
</feature>
<gene>
    <name evidence="2" type="ORF">A6302_02578</name>
</gene>